<reference evidence="8 11" key="2">
    <citation type="submission" date="2016-11" db="EMBL/GenBank/DDBJ databases">
        <title>Genomic analysis of Caldithrix abyssi and proposal of a novel bacterial phylum Caldithrichaeota.</title>
        <authorList>
            <person name="Kublanov I."/>
            <person name="Sigalova O."/>
            <person name="Gavrilov S."/>
            <person name="Lebedinsky A."/>
            <person name="Ivanova N."/>
            <person name="Daum C."/>
            <person name="Reddy T."/>
            <person name="Klenk H.P."/>
            <person name="Goker M."/>
            <person name="Reva O."/>
            <person name="Miroshnichenko M."/>
            <person name="Kyprides N."/>
            <person name="Woyke T."/>
            <person name="Gelfand M."/>
        </authorList>
    </citation>
    <scope>NUCLEOTIDE SEQUENCE [LARGE SCALE GENOMIC DNA]</scope>
    <source>
        <strain evidence="8 11">LF13</strain>
    </source>
</reference>
<dbReference type="RefSeq" id="WP_006930795.1">
    <property type="nucleotide sequence ID" value="NZ_CM001402.1"/>
</dbReference>
<dbReference type="PRINTS" id="PR00753">
    <property type="entry name" value="ACCSYNTHASE"/>
</dbReference>
<dbReference type="AlphaFoldDB" id="H1XNK2"/>
<evidence type="ECO:0000256" key="1">
    <source>
        <dbReference type="ARBA" id="ARBA00001933"/>
    </source>
</evidence>
<dbReference type="SUPFAM" id="SSF53383">
    <property type="entry name" value="PLP-dependent transferases"/>
    <property type="match status" value="1"/>
</dbReference>
<dbReference type="HOGENOM" id="CLU_358144_0_0_0"/>
<feature type="domain" description="Aminotransferase class I/classII large" evidence="7">
    <location>
        <begin position="30"/>
        <end position="387"/>
    </location>
</feature>
<evidence type="ECO:0000256" key="5">
    <source>
        <dbReference type="ARBA" id="ARBA00022898"/>
    </source>
</evidence>
<evidence type="ECO:0000256" key="2">
    <source>
        <dbReference type="ARBA" id="ARBA00007441"/>
    </source>
</evidence>
<dbReference type="InterPro" id="IPR004839">
    <property type="entry name" value="Aminotransferase_I/II_large"/>
</dbReference>
<organism evidence="9 10">
    <name type="scientific">Caldithrix abyssi DSM 13497</name>
    <dbReference type="NCBI Taxonomy" id="880073"/>
    <lineage>
        <taxon>Bacteria</taxon>
        <taxon>Pseudomonadati</taxon>
        <taxon>Calditrichota</taxon>
        <taxon>Calditrichia</taxon>
        <taxon>Calditrichales</taxon>
        <taxon>Calditrichaceae</taxon>
        <taxon>Caldithrix</taxon>
    </lineage>
</organism>
<dbReference type="CDD" id="cd00609">
    <property type="entry name" value="AAT_like"/>
    <property type="match status" value="1"/>
</dbReference>
<evidence type="ECO:0000259" key="7">
    <source>
        <dbReference type="Pfam" id="PF00155"/>
    </source>
</evidence>
<dbReference type="Gene3D" id="3.40.640.10">
    <property type="entry name" value="Type I PLP-dependent aspartate aminotransferase-like (Major domain)"/>
    <property type="match status" value="1"/>
</dbReference>
<evidence type="ECO:0000313" key="8">
    <source>
        <dbReference type="EMBL" id="APF19335.1"/>
    </source>
</evidence>
<dbReference type="EMBL" id="CP018099">
    <property type="protein sequence ID" value="APF19335.1"/>
    <property type="molecule type" value="Genomic_DNA"/>
</dbReference>
<gene>
    <name evidence="8" type="ORF">Cabys_2586</name>
    <name evidence="9" type="ORF">Calab_3642</name>
</gene>
<dbReference type="GO" id="GO:0006520">
    <property type="term" value="P:amino acid metabolic process"/>
    <property type="evidence" value="ECO:0007669"/>
    <property type="project" value="InterPro"/>
</dbReference>
<dbReference type="Pfam" id="PF00155">
    <property type="entry name" value="Aminotran_1_2"/>
    <property type="match status" value="1"/>
</dbReference>
<dbReference type="EMBL" id="CM001402">
    <property type="protein sequence ID" value="EHO43240.1"/>
    <property type="molecule type" value="Genomic_DNA"/>
</dbReference>
<keyword evidence="3 6" id="KW-0032">Aminotransferase</keyword>
<comment type="cofactor">
    <cofactor evidence="1 6">
        <name>pyridoxal 5'-phosphate</name>
        <dbReference type="ChEBI" id="CHEBI:597326"/>
    </cofactor>
</comment>
<dbReference type="InterPro" id="IPR015424">
    <property type="entry name" value="PyrdxlP-dep_Trfase"/>
</dbReference>
<dbReference type="GO" id="GO:0030170">
    <property type="term" value="F:pyridoxal phosphate binding"/>
    <property type="evidence" value="ECO:0007669"/>
    <property type="project" value="InterPro"/>
</dbReference>
<sequence>MLSERIKHIGVSPTMKIAAKAIAMRAQGIDVVDFSVGEPDFPTPQFIKDAGKQAIDQNITRYTMNAGTMELRKAIAEYLYKEHGVEYDPAKQILVTNGAKQAIFNVIMALISDGDEVIVPAPYWVSYPEMVRLAGGRPVIVETHEENGFRLTPEQLKQNISASTRAFILCNPSNPTGAAYSQDDLMELAKVLEEEEIFIIADEIYSRLVYDNFRFTSFASISAKLKERTILINGFSKAFSMTGWRIGYLAGPKEIVEAANKIQSHSTSNANSISQFAALQALKGPSYEVGRMVAEFQRRRNYVVQRLRAIPDISVTEPQGAFYVFPNISAYFGKEHKGHYIRNSYGLAYYLLREANVVVVPGAAFGSDQHIRISYSASMEQIEKGMKRMAEALRRLKTPTKIKFVQLNNYRTKVPKKAPLESKINYEQREALIAEAEAHLKFNQYFEWNANINGLIIQLRTNSAHLNDFWIENWYPAQLESDLEPHGVIYAVDGVVGREPHAFYHSESSTGLLFNSDYYGALRSLALTLVADLGERLFDLHTVRGFSGDFQGRGFVLIGPRGTQKTPLFYQLLQDENMALHSNDLLFVRFGGGFAAADVAERKFYLPTQHAEYFPALEALFEKCKCENVITNRVDCEYQNCVNAEQCSMDRGAPYCFMASKTSTAMLDPYWIGGMERHVKRIDLQFLFLLTNDPLAEPLKELDAEHALQLLRRGSSSGAAMPGQGKDQPFYNPYLLPHDELRLKQHQERFLRLLQFVKVVQLNTANQTPARLAERLKEMITG</sequence>
<dbReference type="FunFam" id="3.40.640.10:FF:000033">
    <property type="entry name" value="Aspartate aminotransferase"/>
    <property type="match status" value="1"/>
</dbReference>
<evidence type="ECO:0000256" key="4">
    <source>
        <dbReference type="ARBA" id="ARBA00022679"/>
    </source>
</evidence>
<dbReference type="Proteomes" id="UP000004671">
    <property type="component" value="Chromosome"/>
</dbReference>
<dbReference type="Gene3D" id="3.90.1150.10">
    <property type="entry name" value="Aspartate Aminotransferase, domain 1"/>
    <property type="match status" value="1"/>
</dbReference>
<dbReference type="InterPro" id="IPR015421">
    <property type="entry name" value="PyrdxlP-dep_Trfase_major"/>
</dbReference>
<keyword evidence="4 6" id="KW-0808">Transferase</keyword>
<evidence type="ECO:0000313" key="10">
    <source>
        <dbReference type="Proteomes" id="UP000004671"/>
    </source>
</evidence>
<dbReference type="KEGG" id="caby:Cabys_2586"/>
<evidence type="ECO:0000313" key="11">
    <source>
        <dbReference type="Proteomes" id="UP000183868"/>
    </source>
</evidence>
<dbReference type="InterPro" id="IPR015422">
    <property type="entry name" value="PyrdxlP-dep_Trfase_small"/>
</dbReference>
<evidence type="ECO:0000313" key="9">
    <source>
        <dbReference type="EMBL" id="EHO43240.1"/>
    </source>
</evidence>
<dbReference type="GO" id="GO:0008483">
    <property type="term" value="F:transaminase activity"/>
    <property type="evidence" value="ECO:0007669"/>
    <property type="project" value="UniProtKB-KW"/>
</dbReference>
<protein>
    <recommendedName>
        <fullName evidence="6">Aminotransferase</fullName>
        <ecNumber evidence="6">2.6.1.-</ecNumber>
    </recommendedName>
</protein>
<dbReference type="EC" id="2.6.1.-" evidence="6"/>
<name>H1XNK2_CALAY</name>
<dbReference type="PANTHER" id="PTHR46383:SF1">
    <property type="entry name" value="ASPARTATE AMINOTRANSFERASE"/>
    <property type="match status" value="1"/>
</dbReference>
<dbReference type="InParanoid" id="H1XNK2"/>
<dbReference type="PaxDb" id="880073-Calab_3642"/>
<dbReference type="InterPro" id="IPR004838">
    <property type="entry name" value="NHTrfase_class1_PyrdxlP-BS"/>
</dbReference>
<dbReference type="Proteomes" id="UP000183868">
    <property type="component" value="Chromosome"/>
</dbReference>
<accession>H1XNK2</accession>
<dbReference type="PANTHER" id="PTHR46383">
    <property type="entry name" value="ASPARTATE AMINOTRANSFERASE"/>
    <property type="match status" value="1"/>
</dbReference>
<reference evidence="9 10" key="1">
    <citation type="submission" date="2011-09" db="EMBL/GenBank/DDBJ databases">
        <title>The permanent draft genome of Caldithrix abyssi DSM 13497.</title>
        <authorList>
            <consortium name="US DOE Joint Genome Institute (JGI-PGF)"/>
            <person name="Lucas S."/>
            <person name="Han J."/>
            <person name="Lapidus A."/>
            <person name="Bruce D."/>
            <person name="Goodwin L."/>
            <person name="Pitluck S."/>
            <person name="Peters L."/>
            <person name="Kyrpides N."/>
            <person name="Mavromatis K."/>
            <person name="Ivanova N."/>
            <person name="Mikhailova N."/>
            <person name="Chertkov O."/>
            <person name="Detter J.C."/>
            <person name="Tapia R."/>
            <person name="Han C."/>
            <person name="Land M."/>
            <person name="Hauser L."/>
            <person name="Markowitz V."/>
            <person name="Cheng J.-F."/>
            <person name="Hugenholtz P."/>
            <person name="Woyke T."/>
            <person name="Wu D."/>
            <person name="Spring S."/>
            <person name="Brambilla E."/>
            <person name="Klenk H.-P."/>
            <person name="Eisen J.A."/>
        </authorList>
    </citation>
    <scope>NUCLEOTIDE SEQUENCE [LARGE SCALE GENOMIC DNA]</scope>
    <source>
        <strain evidence="9 10">DSM 13497</strain>
    </source>
</reference>
<dbReference type="PROSITE" id="PS00105">
    <property type="entry name" value="AA_TRANSFER_CLASS_1"/>
    <property type="match status" value="1"/>
</dbReference>
<evidence type="ECO:0000256" key="6">
    <source>
        <dbReference type="RuleBase" id="RU000481"/>
    </source>
</evidence>
<comment type="similarity">
    <text evidence="2 6">Belongs to the class-I pyridoxal-phosphate-dependent aminotransferase family.</text>
</comment>
<dbReference type="InterPro" id="IPR050596">
    <property type="entry name" value="AspAT/PAT-like"/>
</dbReference>
<proteinExistence type="inferred from homology"/>
<evidence type="ECO:0000256" key="3">
    <source>
        <dbReference type="ARBA" id="ARBA00022576"/>
    </source>
</evidence>
<dbReference type="STRING" id="880073.Cabys_2586"/>
<keyword evidence="10" id="KW-1185">Reference proteome</keyword>
<dbReference type="eggNOG" id="COG0436">
    <property type="taxonomic scope" value="Bacteria"/>
</dbReference>
<keyword evidence="5" id="KW-0663">Pyridoxal phosphate</keyword>